<evidence type="ECO:0000313" key="9">
    <source>
        <dbReference type="EMBL" id="SIQ44358.1"/>
    </source>
</evidence>
<dbReference type="PANTHER" id="PTHR14226:SF29">
    <property type="entry name" value="NEUROPATHY TARGET ESTERASE SWS"/>
    <property type="match status" value="1"/>
</dbReference>
<dbReference type="Pfam" id="PF01734">
    <property type="entry name" value="Patatin"/>
    <property type="match status" value="1"/>
</dbReference>
<evidence type="ECO:0000256" key="1">
    <source>
        <dbReference type="ARBA" id="ARBA00004370"/>
    </source>
</evidence>
<feature type="active site" description="Nucleophile" evidence="6">
    <location>
        <position position="68"/>
    </location>
</feature>
<evidence type="ECO:0000256" key="6">
    <source>
        <dbReference type="PROSITE-ProRule" id="PRU01161"/>
    </source>
</evidence>
<evidence type="ECO:0000256" key="4">
    <source>
        <dbReference type="ARBA" id="ARBA00023098"/>
    </source>
</evidence>
<dbReference type="Pfam" id="PF07244">
    <property type="entry name" value="POTRA"/>
    <property type="match status" value="1"/>
</dbReference>
<dbReference type="InterPro" id="IPR002641">
    <property type="entry name" value="PNPLA_dom"/>
</dbReference>
<proteinExistence type="predicted"/>
<keyword evidence="4 6" id="KW-0443">Lipid metabolism</keyword>
<gene>
    <name evidence="9" type="ORF">SAMN05421829_104213</name>
</gene>
<dbReference type="AlphaFoldDB" id="A0A1N6STC8"/>
<dbReference type="Pfam" id="PF01103">
    <property type="entry name" value="Omp85"/>
    <property type="match status" value="1"/>
</dbReference>
<keyword evidence="2 6" id="KW-0378">Hydrolase</keyword>
<feature type="chain" id="PRO_5009938263" evidence="7">
    <location>
        <begin position="24"/>
        <end position="737"/>
    </location>
</feature>
<dbReference type="STRING" id="34027.SAMN05421829_104213"/>
<feature type="domain" description="PNPLA" evidence="8">
    <location>
        <begin position="35"/>
        <end position="227"/>
    </location>
</feature>
<keyword evidence="5" id="KW-0472">Membrane</keyword>
<dbReference type="PANTHER" id="PTHR14226">
    <property type="entry name" value="NEUROPATHY TARGET ESTERASE/SWISS CHEESE D.MELANOGASTER"/>
    <property type="match status" value="1"/>
</dbReference>
<dbReference type="Gene3D" id="2.40.160.50">
    <property type="entry name" value="membrane protein fhac: a member of the omp85/tpsb transporter family"/>
    <property type="match status" value="1"/>
</dbReference>
<dbReference type="InterPro" id="IPR010827">
    <property type="entry name" value="BamA/TamA_POTRA"/>
</dbReference>
<dbReference type="InterPro" id="IPR016035">
    <property type="entry name" value="Acyl_Trfase/lysoPLipase"/>
</dbReference>
<dbReference type="InterPro" id="IPR000184">
    <property type="entry name" value="Bac_surfAg_D15"/>
</dbReference>
<reference evidence="10" key="1">
    <citation type="submission" date="2017-01" db="EMBL/GenBank/DDBJ databases">
        <authorList>
            <person name="Varghese N."/>
            <person name="Submissions S."/>
        </authorList>
    </citation>
    <scope>NUCLEOTIDE SEQUENCE [LARGE SCALE GENOMIC DNA]</scope>
    <source>
        <strain evidence="10">ATCC 51758</strain>
    </source>
</reference>
<keyword evidence="10" id="KW-1185">Reference proteome</keyword>
<dbReference type="Gene3D" id="3.40.1090.10">
    <property type="entry name" value="Cytosolic phospholipase A2 catalytic domain"/>
    <property type="match status" value="2"/>
</dbReference>
<feature type="short sequence motif" description="GXSXG" evidence="6">
    <location>
        <begin position="66"/>
        <end position="70"/>
    </location>
</feature>
<dbReference type="GO" id="GO:0019867">
    <property type="term" value="C:outer membrane"/>
    <property type="evidence" value="ECO:0007669"/>
    <property type="project" value="InterPro"/>
</dbReference>
<dbReference type="OrthoDB" id="5290098at2"/>
<dbReference type="CDD" id="cd07205">
    <property type="entry name" value="Pat_PNPLA6_PNPLA7_NTE1_like"/>
    <property type="match status" value="1"/>
</dbReference>
<dbReference type="EMBL" id="FTMD01000004">
    <property type="protein sequence ID" value="SIQ44358.1"/>
    <property type="molecule type" value="Genomic_DNA"/>
</dbReference>
<evidence type="ECO:0000259" key="8">
    <source>
        <dbReference type="PROSITE" id="PS51635"/>
    </source>
</evidence>
<evidence type="ECO:0000256" key="7">
    <source>
        <dbReference type="SAM" id="SignalP"/>
    </source>
</evidence>
<name>A0A1N6STC8_9RHOO</name>
<protein>
    <submittedName>
        <fullName evidence="9">NTE family protein</fullName>
    </submittedName>
</protein>
<organism evidence="9 10">
    <name type="scientific">Aromatoleum tolulyticum</name>
    <dbReference type="NCBI Taxonomy" id="34027"/>
    <lineage>
        <taxon>Bacteria</taxon>
        <taxon>Pseudomonadati</taxon>
        <taxon>Pseudomonadota</taxon>
        <taxon>Betaproteobacteria</taxon>
        <taxon>Rhodocyclales</taxon>
        <taxon>Rhodocyclaceae</taxon>
        <taxon>Aromatoleum</taxon>
    </lineage>
</organism>
<feature type="short sequence motif" description="GXGXXG" evidence="6">
    <location>
        <begin position="39"/>
        <end position="44"/>
    </location>
</feature>
<dbReference type="Gene3D" id="3.10.20.310">
    <property type="entry name" value="membrane protein fhac"/>
    <property type="match status" value="1"/>
</dbReference>
<keyword evidence="3 6" id="KW-0442">Lipid degradation</keyword>
<dbReference type="GO" id="GO:0016042">
    <property type="term" value="P:lipid catabolic process"/>
    <property type="evidence" value="ECO:0007669"/>
    <property type="project" value="UniProtKB-UniRule"/>
</dbReference>
<dbReference type="PROSITE" id="PS51635">
    <property type="entry name" value="PNPLA"/>
    <property type="match status" value="1"/>
</dbReference>
<dbReference type="GO" id="GO:0016787">
    <property type="term" value="F:hydrolase activity"/>
    <property type="evidence" value="ECO:0007669"/>
    <property type="project" value="UniProtKB-UniRule"/>
</dbReference>
<accession>A0A1N6STC8</accession>
<evidence type="ECO:0000256" key="3">
    <source>
        <dbReference type="ARBA" id="ARBA00022963"/>
    </source>
</evidence>
<sequence length="737" mass="80460">MKLRPFVLSLLCLAGLAAAPASAETSGSPPQGVALVLSGGGARGIAHVGVLKVLEDMRIPVDCIVGTSMGAIVGGAYAAGMELGDMVREIHAVDWVNMFSSSVPREDQPFRDKQDAARNRSAITLGYGDGALLLPQSAISGQAMDRFLTRLAGDAEVLDTFDSLALPYRAVATDLETGELVLLDKGPLWRAMRASMAVPGVFLPIENDKRLLVDGGLVMNLPVDIGRELCGGRVIAVNLGTPPHARERLRSATDIALQAINLALEQNVRQQLARLGPDDALIQVELPGITSRDFERVLETIPYGTEAALRQSASLARFSVDEDSYAKWQTLRQFRWHKRAPVVADIKVEGLKFVPERLFGATLTQKTGEALDPQKLEQDIARIYERGDFDRLRYSVLHDGPRATVQLDADEKASGPNLLRFGGGLAADFEGGSQVGLYAGFSRRWLNTRGGRWDTDLQLGTTNRIRSELFQPLDLDSGWFVAPSVELFNRVLPVFVDGRKLSENKEKGGLIGLDAGYEVGMWGELRAGWRRGRRSSEVTAGPELYPERLIEDGWVHGTATIDRLDSPFFPRRGYAARLRAELHSPIFGADQRYFFTELDGDAATSFGPNVWRMRALLAGSPDRDLPEVGRTLLGGPFRLSGYRYGELAADQVALVSAAYYRQITRLPDTLGRGVYAGATAEWAELRNYGTSLTPDPGRHRAYSLFLGADTAIGPIYVGASYSPEVGDVRYYLQLGQP</sequence>
<keyword evidence="7" id="KW-0732">Signal</keyword>
<evidence type="ECO:0000256" key="5">
    <source>
        <dbReference type="ARBA" id="ARBA00023136"/>
    </source>
</evidence>
<feature type="short sequence motif" description="DGA/G" evidence="6">
    <location>
        <begin position="214"/>
        <end position="216"/>
    </location>
</feature>
<evidence type="ECO:0000256" key="2">
    <source>
        <dbReference type="ARBA" id="ARBA00022801"/>
    </source>
</evidence>
<feature type="signal peptide" evidence="7">
    <location>
        <begin position="1"/>
        <end position="23"/>
    </location>
</feature>
<feature type="active site" description="Proton acceptor" evidence="6">
    <location>
        <position position="214"/>
    </location>
</feature>
<dbReference type="Proteomes" id="UP000186819">
    <property type="component" value="Unassembled WGS sequence"/>
</dbReference>
<dbReference type="SUPFAM" id="SSF52151">
    <property type="entry name" value="FabD/lysophospholipase-like"/>
    <property type="match status" value="1"/>
</dbReference>
<dbReference type="RefSeq" id="WP_076601561.1">
    <property type="nucleotide sequence ID" value="NZ_FTMD01000004.1"/>
</dbReference>
<dbReference type="InterPro" id="IPR050301">
    <property type="entry name" value="NTE"/>
</dbReference>
<comment type="subcellular location">
    <subcellularLocation>
        <location evidence="1">Membrane</location>
    </subcellularLocation>
</comment>
<evidence type="ECO:0000313" key="10">
    <source>
        <dbReference type="Proteomes" id="UP000186819"/>
    </source>
</evidence>